<dbReference type="AlphaFoldDB" id="S3BND8"/>
<evidence type="ECO:0000313" key="4">
    <source>
        <dbReference type="EMBL" id="EPE02699.1"/>
    </source>
</evidence>
<keyword evidence="5" id="KW-1185">Reference proteome</keyword>
<gene>
    <name evidence="4" type="ORF">F503_04048</name>
</gene>
<dbReference type="PANTHER" id="PTHR10622:SF12">
    <property type="entry name" value="HET DOMAIN-CONTAINING PROTEIN"/>
    <property type="match status" value="1"/>
</dbReference>
<dbReference type="HOGENOM" id="CLU_000288_138_4_1"/>
<dbReference type="EMBL" id="KE148175">
    <property type="protein sequence ID" value="EPE02699.1"/>
    <property type="molecule type" value="Genomic_DNA"/>
</dbReference>
<dbReference type="Proteomes" id="UP000016923">
    <property type="component" value="Unassembled WGS sequence"/>
</dbReference>
<dbReference type="eggNOG" id="ENOG502SHG8">
    <property type="taxonomic scope" value="Eukaryota"/>
</dbReference>
<dbReference type="InterPro" id="IPR010730">
    <property type="entry name" value="HET"/>
</dbReference>
<protein>
    <submittedName>
        <fullName evidence="4">Het domain-containing protein</fullName>
    </submittedName>
</protein>
<reference evidence="4 5" key="1">
    <citation type="journal article" date="2013" name="BMC Genomics">
        <title>The genome and transcriptome of the pine saprophyte Ophiostoma piceae, and a comparison with the bark beetle-associated pine pathogen Grosmannia clavigera.</title>
        <authorList>
            <person name="Haridas S."/>
            <person name="Wang Y."/>
            <person name="Lim L."/>
            <person name="Massoumi Alamouti S."/>
            <person name="Jackman S."/>
            <person name="Docking R."/>
            <person name="Robertson G."/>
            <person name="Birol I."/>
            <person name="Bohlmann J."/>
            <person name="Breuil C."/>
        </authorList>
    </citation>
    <scope>NUCLEOTIDE SEQUENCE [LARGE SCALE GENOMIC DNA]</scope>
    <source>
        <strain evidence="4 5">UAMH 11346</strain>
    </source>
</reference>
<dbReference type="VEuPathDB" id="FungiDB:F503_04048"/>
<feature type="region of interest" description="Disordered" evidence="1">
    <location>
        <begin position="336"/>
        <end position="405"/>
    </location>
</feature>
<proteinExistence type="predicted"/>
<dbReference type="Pfam" id="PF26640">
    <property type="entry name" value="DUF8212"/>
    <property type="match status" value="1"/>
</dbReference>
<name>S3BND8_OPHP1</name>
<feature type="domain" description="DUF8212" evidence="3">
    <location>
        <begin position="240"/>
        <end position="314"/>
    </location>
</feature>
<feature type="domain" description="Heterokaryon incompatibility" evidence="2">
    <location>
        <begin position="23"/>
        <end position="152"/>
    </location>
</feature>
<organism evidence="4 5">
    <name type="scientific">Ophiostoma piceae (strain UAMH 11346)</name>
    <name type="common">Sap stain fungus</name>
    <dbReference type="NCBI Taxonomy" id="1262450"/>
    <lineage>
        <taxon>Eukaryota</taxon>
        <taxon>Fungi</taxon>
        <taxon>Dikarya</taxon>
        <taxon>Ascomycota</taxon>
        <taxon>Pezizomycotina</taxon>
        <taxon>Sordariomycetes</taxon>
        <taxon>Sordariomycetidae</taxon>
        <taxon>Ophiostomatales</taxon>
        <taxon>Ophiostomataceae</taxon>
        <taxon>Ophiostoma</taxon>
    </lineage>
</organism>
<evidence type="ECO:0000259" key="2">
    <source>
        <dbReference type="Pfam" id="PF06985"/>
    </source>
</evidence>
<evidence type="ECO:0000256" key="1">
    <source>
        <dbReference type="SAM" id="MobiDB-lite"/>
    </source>
</evidence>
<dbReference type="STRING" id="1262450.S3BND8"/>
<dbReference type="OrthoDB" id="674604at2759"/>
<dbReference type="InterPro" id="IPR058525">
    <property type="entry name" value="DUF8212"/>
</dbReference>
<evidence type="ECO:0000259" key="3">
    <source>
        <dbReference type="Pfam" id="PF26640"/>
    </source>
</evidence>
<evidence type="ECO:0000313" key="5">
    <source>
        <dbReference type="Proteomes" id="UP000016923"/>
    </source>
</evidence>
<dbReference type="Pfam" id="PF06985">
    <property type="entry name" value="HET"/>
    <property type="match status" value="1"/>
</dbReference>
<accession>S3BND8</accession>
<dbReference type="PANTHER" id="PTHR10622">
    <property type="entry name" value="HET DOMAIN-CONTAINING PROTEIN"/>
    <property type="match status" value="1"/>
</dbReference>
<sequence>MRLLNATSLKFRDYPDESRFPPYVILSHTWDDKQEVTLRDMASPYLTDKEGYSKITNTCRLARERGIEWVWIDTCCIDKTNNTELTESINSMFRWYKLAEVCIVHLVDFTKTPQPDISVYAPGDLSCGLLTPQDSENIVKCAWFHRGWTLQELLAPAQVEFYDTAWTHIGSKARLCPLVSHITRIPENAIQGTIDLAVYSTAQRMAWASSRVTTKIEDAAYSLLGLFDVNMPLIYGEGHRAFQRLQEEILKISTDFTLFGWAPSEGEDQKQQRPGNNTNTGTTTPCMPLLASSPRQFQECYELEQFRNDDSEFSITNRGLRLTAYLVLIPLDSSTTERSRNSVVGRPSPERLPHRSVTVPQHQPSLSLPGIAPGVGLGLSDHSHSSSSPALSTATSSGSIRQKAAAISLPRQHRYRYVLTIGKRRTDRPDRTDKTKRGIDSDEIGICLRKTGPGQLIREGNQPLEEMSRVELRNVLNTTEAHTFYITLRPNGLGNTIIQPPPVAALYSATTVADSLSDPSPTPVLRGHTPPAPHDARFGASAQPPHPALHLWTQTPSGTPVTNILDSSDWRNSPTTGIMSPQTPPLSSAVSLSQNTNSNLNQNAASILKYSDLSSHHPLRMFYHPRLLRGMYIPSLIDRGIVFGNFPQQPFDERLRIFCLPESASEVIAFSCKSRQGKDELSFSVLVDFRHGRSHPQCKVVDRSSIQSQFFFALSMRSQMEPMRWYMVDNELPEISTSTNRLRIKPAHSERTYEIVAAADNGAVPIDNYTLLMPTLDIKITNVTGSTR</sequence>
<feature type="compositionally biased region" description="Low complexity" evidence="1">
    <location>
        <begin position="385"/>
        <end position="399"/>
    </location>
</feature>